<keyword evidence="7" id="KW-0663">Pyridoxal phosphate</keyword>
<sequence>MRIPLDRESPTPLYSQIAAFIRTGIESHTLPAGMRLPAIRKLASELGVNRITVETAYAELEAAGLVAARVGSGTFILPPFPAYIAGKGGHDILSPDGISFRNTNDAPWPHWQQGVLDRFSHLPAKPAIPLNTHHPDTHIISLNSGNSDPALFPLDEVRASLRDTLRQEGTAAGEYADMAGYMPLRRTISHVLADQGIPAAVEDIIITSGSQQALALITQLLTVPGDTVVIEAPSYADGMDLFRVRGLNILQIPMDAEGMRADLLEEALQQHAPKFIFTMPNFHNPTGMCMSGQRRRQLVQIAAAHGVPLVEDDFVGDLRYEGHAQPALKALAARGACFYMGTFSKMLMPGLRVGYMVAEGPVRDLLIRCKRLHDISSSGVIQRALYRFVSVGRHRTHLARSCSIYRKRRDALLEGIAAHLPHGITVAPVTGGLFAWCTLPPDLSATALEQAAFKRGVAIAAGTAFFLNPAEGDRFIRLNFTPHPPDVLRDAMRKLGEACNDIQKGGAA</sequence>
<comment type="cofactor">
    <cofactor evidence="1">
        <name>pyridoxal 5'-phosphate</name>
        <dbReference type="ChEBI" id="CHEBI:597326"/>
    </cofactor>
</comment>
<comment type="subunit">
    <text evidence="4">Homodimer.</text>
</comment>
<keyword evidence="9" id="KW-0238">DNA-binding</keyword>
<dbReference type="SUPFAM" id="SSF53383">
    <property type="entry name" value="PLP-dependent transferases"/>
    <property type="match status" value="1"/>
</dbReference>
<accession>A0A7J0BM43</accession>
<evidence type="ECO:0000259" key="11">
    <source>
        <dbReference type="PROSITE" id="PS50949"/>
    </source>
</evidence>
<dbReference type="PROSITE" id="PS50949">
    <property type="entry name" value="HTH_GNTR"/>
    <property type="match status" value="1"/>
</dbReference>
<dbReference type="InterPro" id="IPR015424">
    <property type="entry name" value="PyrdxlP-dep_Trfase"/>
</dbReference>
<dbReference type="Pfam" id="PF00155">
    <property type="entry name" value="Aminotran_1_2"/>
    <property type="match status" value="1"/>
</dbReference>
<gene>
    <name evidence="12" type="ORF">DSM101010T_31150</name>
</gene>
<dbReference type="InterPro" id="IPR036390">
    <property type="entry name" value="WH_DNA-bd_sf"/>
</dbReference>
<dbReference type="Pfam" id="PF00392">
    <property type="entry name" value="GntR"/>
    <property type="match status" value="1"/>
</dbReference>
<dbReference type="Proteomes" id="UP000503840">
    <property type="component" value="Unassembled WGS sequence"/>
</dbReference>
<feature type="domain" description="HTH gntR-type" evidence="11">
    <location>
        <begin position="11"/>
        <end position="79"/>
    </location>
</feature>
<dbReference type="CDD" id="cd00609">
    <property type="entry name" value="AAT_like"/>
    <property type="match status" value="1"/>
</dbReference>
<evidence type="ECO:0000256" key="1">
    <source>
        <dbReference type="ARBA" id="ARBA00001933"/>
    </source>
</evidence>
<dbReference type="InterPro" id="IPR015422">
    <property type="entry name" value="PyrdxlP-dep_Trfase_small"/>
</dbReference>
<evidence type="ECO:0000256" key="10">
    <source>
        <dbReference type="ARBA" id="ARBA00023163"/>
    </source>
</evidence>
<dbReference type="FunFam" id="3.40.640.10:FF:000053">
    <property type="entry name" value="Aminotransferase, class I"/>
    <property type="match status" value="1"/>
</dbReference>
<dbReference type="GO" id="GO:0003677">
    <property type="term" value="F:DNA binding"/>
    <property type="evidence" value="ECO:0007669"/>
    <property type="project" value="UniProtKB-KW"/>
</dbReference>
<dbReference type="InterPro" id="IPR000524">
    <property type="entry name" value="Tscrpt_reg_HTH_GntR"/>
</dbReference>
<evidence type="ECO:0000256" key="4">
    <source>
        <dbReference type="ARBA" id="ARBA00011738"/>
    </source>
</evidence>
<dbReference type="GO" id="GO:0008483">
    <property type="term" value="F:transaminase activity"/>
    <property type="evidence" value="ECO:0007669"/>
    <property type="project" value="UniProtKB-KW"/>
</dbReference>
<comment type="caution">
    <text evidence="12">The sequence shown here is derived from an EMBL/GenBank/DDBJ whole genome shotgun (WGS) entry which is preliminary data.</text>
</comment>
<evidence type="ECO:0000256" key="3">
    <source>
        <dbReference type="ARBA" id="ARBA00007441"/>
    </source>
</evidence>
<dbReference type="AlphaFoldDB" id="A0A7J0BM43"/>
<dbReference type="SUPFAM" id="SSF46785">
    <property type="entry name" value="Winged helix' DNA-binding domain"/>
    <property type="match status" value="1"/>
</dbReference>
<dbReference type="PANTHER" id="PTHR46577">
    <property type="entry name" value="HTH-TYPE TRANSCRIPTIONAL REGULATORY PROTEIN GABR"/>
    <property type="match status" value="1"/>
</dbReference>
<dbReference type="InterPro" id="IPR015421">
    <property type="entry name" value="PyrdxlP-dep_Trfase_major"/>
</dbReference>
<dbReference type="Gene3D" id="3.40.640.10">
    <property type="entry name" value="Type I PLP-dependent aspartate aminotransferase-like (Major domain)"/>
    <property type="match status" value="1"/>
</dbReference>
<evidence type="ECO:0000256" key="9">
    <source>
        <dbReference type="ARBA" id="ARBA00023125"/>
    </source>
</evidence>
<keyword evidence="5" id="KW-0032">Aminotransferase</keyword>
<dbReference type="InterPro" id="IPR004839">
    <property type="entry name" value="Aminotransferase_I/II_large"/>
</dbReference>
<dbReference type="Gene3D" id="3.90.1150.10">
    <property type="entry name" value="Aspartate Aminotransferase, domain 1"/>
    <property type="match status" value="1"/>
</dbReference>
<dbReference type="PRINTS" id="PR00035">
    <property type="entry name" value="HTHGNTR"/>
</dbReference>
<dbReference type="GO" id="GO:0030170">
    <property type="term" value="F:pyridoxal phosphate binding"/>
    <property type="evidence" value="ECO:0007669"/>
    <property type="project" value="InterPro"/>
</dbReference>
<evidence type="ECO:0000256" key="7">
    <source>
        <dbReference type="ARBA" id="ARBA00022898"/>
    </source>
</evidence>
<evidence type="ECO:0000256" key="5">
    <source>
        <dbReference type="ARBA" id="ARBA00022576"/>
    </source>
</evidence>
<keyword evidence="10" id="KW-0804">Transcription</keyword>
<keyword evidence="6" id="KW-0808">Transferase</keyword>
<comment type="similarity">
    <text evidence="3">Belongs to the class-I pyridoxal-phosphate-dependent aminotransferase family.</text>
</comment>
<proteinExistence type="inferred from homology"/>
<dbReference type="InterPro" id="IPR036388">
    <property type="entry name" value="WH-like_DNA-bd_sf"/>
</dbReference>
<protein>
    <submittedName>
        <fullName evidence="12">GntR family transcriptional regulator</fullName>
    </submittedName>
</protein>
<dbReference type="CDD" id="cd07377">
    <property type="entry name" value="WHTH_GntR"/>
    <property type="match status" value="1"/>
</dbReference>
<keyword evidence="8" id="KW-0805">Transcription regulation</keyword>
<evidence type="ECO:0000313" key="13">
    <source>
        <dbReference type="Proteomes" id="UP000503840"/>
    </source>
</evidence>
<comment type="similarity">
    <text evidence="2">In the C-terminal section; belongs to the class-I pyridoxal-phosphate-dependent aminotransferase family.</text>
</comment>
<evidence type="ECO:0000256" key="6">
    <source>
        <dbReference type="ARBA" id="ARBA00022679"/>
    </source>
</evidence>
<organism evidence="12 13">
    <name type="scientific">Desulfovibrio subterraneus</name>
    <dbReference type="NCBI Taxonomy" id="2718620"/>
    <lineage>
        <taxon>Bacteria</taxon>
        <taxon>Pseudomonadati</taxon>
        <taxon>Thermodesulfobacteriota</taxon>
        <taxon>Desulfovibrionia</taxon>
        <taxon>Desulfovibrionales</taxon>
        <taxon>Desulfovibrionaceae</taxon>
        <taxon>Desulfovibrio</taxon>
    </lineage>
</organism>
<keyword evidence="13" id="KW-1185">Reference proteome</keyword>
<reference evidence="12 13" key="1">
    <citation type="submission" date="2020-05" db="EMBL/GenBank/DDBJ databases">
        <title>Draft genome sequence of Desulfovibrio sp. strain HN2T.</title>
        <authorList>
            <person name="Ueno A."/>
            <person name="Tamazawa S."/>
            <person name="Tamamura S."/>
            <person name="Murakami T."/>
            <person name="Kiyama T."/>
            <person name="Inomata H."/>
            <person name="Amano Y."/>
            <person name="Miyakawa K."/>
            <person name="Tamaki H."/>
            <person name="Naganuma T."/>
            <person name="Kaneko K."/>
        </authorList>
    </citation>
    <scope>NUCLEOTIDE SEQUENCE [LARGE SCALE GENOMIC DNA]</scope>
    <source>
        <strain evidence="12 13">HN2</strain>
    </source>
</reference>
<dbReference type="RefSeq" id="WP_174406413.1">
    <property type="nucleotide sequence ID" value="NZ_BLVO01000016.1"/>
</dbReference>
<dbReference type="GO" id="GO:0003700">
    <property type="term" value="F:DNA-binding transcription factor activity"/>
    <property type="evidence" value="ECO:0007669"/>
    <property type="project" value="InterPro"/>
</dbReference>
<name>A0A7J0BM43_9BACT</name>
<dbReference type="EMBL" id="BLVO01000016">
    <property type="protein sequence ID" value="GFM34750.1"/>
    <property type="molecule type" value="Genomic_DNA"/>
</dbReference>
<dbReference type="PANTHER" id="PTHR46577:SF2">
    <property type="entry name" value="TRANSCRIPTIONAL REGULATORY PROTEIN"/>
    <property type="match status" value="1"/>
</dbReference>
<dbReference type="InterPro" id="IPR051446">
    <property type="entry name" value="HTH_trans_reg/aminotransferase"/>
</dbReference>
<dbReference type="SMART" id="SM00345">
    <property type="entry name" value="HTH_GNTR"/>
    <property type="match status" value="1"/>
</dbReference>
<evidence type="ECO:0000256" key="2">
    <source>
        <dbReference type="ARBA" id="ARBA00005384"/>
    </source>
</evidence>
<evidence type="ECO:0000256" key="8">
    <source>
        <dbReference type="ARBA" id="ARBA00023015"/>
    </source>
</evidence>
<dbReference type="Gene3D" id="1.10.10.10">
    <property type="entry name" value="Winged helix-like DNA-binding domain superfamily/Winged helix DNA-binding domain"/>
    <property type="match status" value="1"/>
</dbReference>
<evidence type="ECO:0000313" key="12">
    <source>
        <dbReference type="EMBL" id="GFM34750.1"/>
    </source>
</evidence>